<keyword evidence="6" id="KW-1185">Reference proteome</keyword>
<evidence type="ECO:0000313" key="4">
    <source>
        <dbReference type="EMBL" id="CAL6087298.1"/>
    </source>
</evidence>
<dbReference type="Proteomes" id="UP001642409">
    <property type="component" value="Unassembled WGS sequence"/>
</dbReference>
<organism evidence="3">
    <name type="scientific">Hexamita inflata</name>
    <dbReference type="NCBI Taxonomy" id="28002"/>
    <lineage>
        <taxon>Eukaryota</taxon>
        <taxon>Metamonada</taxon>
        <taxon>Diplomonadida</taxon>
        <taxon>Hexamitidae</taxon>
        <taxon>Hexamitinae</taxon>
        <taxon>Hexamita</taxon>
    </lineage>
</organism>
<dbReference type="EMBL" id="CAXDID020000465">
    <property type="protein sequence ID" value="CAL6094344.1"/>
    <property type="molecule type" value="Genomic_DNA"/>
</dbReference>
<evidence type="ECO:0000313" key="5">
    <source>
        <dbReference type="EMBL" id="CAL6094344.1"/>
    </source>
</evidence>
<gene>
    <name evidence="2" type="ORF">HINF_LOCUS11276</name>
    <name evidence="3" type="ORF">HINF_LOCUS26565</name>
    <name evidence="4" type="ORF">HINF_LOCUS63578</name>
    <name evidence="5" type="ORF">HINF_LOCUS67425</name>
</gene>
<reference evidence="3" key="1">
    <citation type="submission" date="2023-06" db="EMBL/GenBank/DDBJ databases">
        <authorList>
            <person name="Kurt Z."/>
        </authorList>
    </citation>
    <scope>NUCLEOTIDE SEQUENCE</scope>
</reference>
<dbReference type="EMBL" id="CATOUU010000659">
    <property type="protein sequence ID" value="CAI9938920.1"/>
    <property type="molecule type" value="Genomic_DNA"/>
</dbReference>
<feature type="coiled-coil region" evidence="1">
    <location>
        <begin position="12"/>
        <end position="39"/>
    </location>
</feature>
<evidence type="ECO:0000313" key="6">
    <source>
        <dbReference type="Proteomes" id="UP001642409"/>
    </source>
</evidence>
<dbReference type="EMBL" id="CAXDID020000400">
    <property type="protein sequence ID" value="CAL6087298.1"/>
    <property type="molecule type" value="Genomic_DNA"/>
</dbReference>
<proteinExistence type="predicted"/>
<protein>
    <submittedName>
        <fullName evidence="4">Hypothetical_protein</fullName>
    </submittedName>
</protein>
<reference evidence="4 6" key="2">
    <citation type="submission" date="2024-07" db="EMBL/GenBank/DDBJ databases">
        <authorList>
            <person name="Akdeniz Z."/>
        </authorList>
    </citation>
    <scope>NUCLEOTIDE SEQUENCE [LARGE SCALE GENOMIC DNA]</scope>
</reference>
<dbReference type="EMBL" id="CATOUU010000288">
    <property type="protein sequence ID" value="CAI9923631.1"/>
    <property type="molecule type" value="Genomic_DNA"/>
</dbReference>
<evidence type="ECO:0000256" key="1">
    <source>
        <dbReference type="SAM" id="Coils"/>
    </source>
</evidence>
<comment type="caution">
    <text evidence="3">The sequence shown here is derived from an EMBL/GenBank/DDBJ whole genome shotgun (WGS) entry which is preliminary data.</text>
</comment>
<accession>A0AA86U1X4</accession>
<keyword evidence="1" id="KW-0175">Coiled coil</keyword>
<evidence type="ECO:0000313" key="2">
    <source>
        <dbReference type="EMBL" id="CAI9923631.1"/>
    </source>
</evidence>
<sequence length="176" mass="20960">MIIQNGQKDHLLSQQRVTINNLREEVKRLKELKNTMVINIQPPVQNIPPVPENKFECPFGDIFKLIQKMSEHFQKTRQKLKFTERELNFWFKIRHGDPRNYKLMIEQFGAPSKKHLYRLNRKQMQQGMMAQLSGLHDIDQNQKYLVTDYIETEGNCLNDQQSKQRVRAKDIAELSH</sequence>
<dbReference type="AlphaFoldDB" id="A0AA86U1X4"/>
<name>A0AA86U1X4_9EUKA</name>
<evidence type="ECO:0000313" key="3">
    <source>
        <dbReference type="EMBL" id="CAI9938920.1"/>
    </source>
</evidence>